<protein>
    <recommendedName>
        <fullName evidence="8">GOST seven transmembrane domain-containing protein</fullName>
    </recommendedName>
</protein>
<keyword evidence="2 7" id="KW-0812">Transmembrane</keyword>
<organism evidence="9 10">
    <name type="scientific">Anopheles atroparvus</name>
    <name type="common">European mosquito</name>
    <dbReference type="NCBI Taxonomy" id="41427"/>
    <lineage>
        <taxon>Eukaryota</taxon>
        <taxon>Metazoa</taxon>
        <taxon>Ecdysozoa</taxon>
        <taxon>Arthropoda</taxon>
        <taxon>Hexapoda</taxon>
        <taxon>Insecta</taxon>
        <taxon>Pterygota</taxon>
        <taxon>Neoptera</taxon>
        <taxon>Endopterygota</taxon>
        <taxon>Diptera</taxon>
        <taxon>Nematocera</taxon>
        <taxon>Culicoidea</taxon>
        <taxon>Culicidae</taxon>
        <taxon>Anophelinae</taxon>
        <taxon>Anopheles</taxon>
    </lineage>
</organism>
<evidence type="ECO:0000313" key="10">
    <source>
        <dbReference type="Proteomes" id="UP000075880"/>
    </source>
</evidence>
<name>A0AAG5CV13_ANOAO</name>
<dbReference type="EnsemblMetazoa" id="ENSAATROPT002824">
    <property type="protein sequence ID" value="ENSAATROPP002712"/>
    <property type="gene ID" value="ENSAATROPG002239"/>
</dbReference>
<feature type="region of interest" description="Disordered" evidence="6">
    <location>
        <begin position="540"/>
        <end position="562"/>
    </location>
</feature>
<feature type="transmembrane region" description="Helical" evidence="7">
    <location>
        <begin position="402"/>
        <end position="422"/>
    </location>
</feature>
<dbReference type="Proteomes" id="UP000075880">
    <property type="component" value="Unassembled WGS sequence"/>
</dbReference>
<dbReference type="GO" id="GO:0005794">
    <property type="term" value="C:Golgi apparatus"/>
    <property type="evidence" value="ECO:0007669"/>
    <property type="project" value="TreeGrafter"/>
</dbReference>
<dbReference type="InterPro" id="IPR053937">
    <property type="entry name" value="GOST_TM"/>
</dbReference>
<proteinExistence type="predicted"/>
<keyword evidence="10" id="KW-1185">Reference proteome</keyword>
<dbReference type="PANTHER" id="PTHR21229:SF1">
    <property type="entry name" value="GH17801P"/>
    <property type="match status" value="1"/>
</dbReference>
<dbReference type="PANTHER" id="PTHR21229">
    <property type="entry name" value="LUNG SEVEN TRANSMEMBRANE RECEPTOR"/>
    <property type="match status" value="1"/>
</dbReference>
<dbReference type="Pfam" id="PF06814">
    <property type="entry name" value="GOST_TM"/>
    <property type="match status" value="1"/>
</dbReference>
<evidence type="ECO:0000259" key="8">
    <source>
        <dbReference type="Pfam" id="PF06814"/>
    </source>
</evidence>
<reference evidence="9" key="1">
    <citation type="submission" date="2024-04" db="UniProtKB">
        <authorList>
            <consortium name="EnsemblMetazoa"/>
        </authorList>
    </citation>
    <scope>IDENTIFICATION</scope>
    <source>
        <strain evidence="9">EBRO</strain>
    </source>
</reference>
<accession>A0AAG5CV13</accession>
<feature type="compositionally biased region" description="Polar residues" evidence="6">
    <location>
        <begin position="545"/>
        <end position="556"/>
    </location>
</feature>
<feature type="transmembrane region" description="Helical" evidence="7">
    <location>
        <begin position="486"/>
        <end position="503"/>
    </location>
</feature>
<evidence type="ECO:0000256" key="3">
    <source>
        <dbReference type="ARBA" id="ARBA00022729"/>
    </source>
</evidence>
<feature type="transmembrane region" description="Helical" evidence="7">
    <location>
        <begin position="346"/>
        <end position="362"/>
    </location>
</feature>
<evidence type="ECO:0000256" key="4">
    <source>
        <dbReference type="ARBA" id="ARBA00022989"/>
    </source>
</evidence>
<dbReference type="GO" id="GO:0016020">
    <property type="term" value="C:membrane"/>
    <property type="evidence" value="ECO:0007669"/>
    <property type="project" value="UniProtKB-SubCell"/>
</dbReference>
<comment type="subcellular location">
    <subcellularLocation>
        <location evidence="1">Membrane</location>
        <topology evidence="1">Multi-pass membrane protein</topology>
    </subcellularLocation>
</comment>
<evidence type="ECO:0000256" key="5">
    <source>
        <dbReference type="ARBA" id="ARBA00023136"/>
    </source>
</evidence>
<feature type="domain" description="GOST seven transmembrane" evidence="8">
    <location>
        <begin position="265"/>
        <end position="510"/>
    </location>
</feature>
<feature type="transmembrane region" description="Helical" evidence="7">
    <location>
        <begin position="298"/>
        <end position="317"/>
    </location>
</feature>
<keyword evidence="5 7" id="KW-0472">Membrane</keyword>
<feature type="transmembrane region" description="Helical" evidence="7">
    <location>
        <begin position="443"/>
        <end position="466"/>
    </location>
</feature>
<dbReference type="AlphaFoldDB" id="A0AAG5CV13"/>
<evidence type="ECO:0000256" key="1">
    <source>
        <dbReference type="ARBA" id="ARBA00004141"/>
    </source>
</evidence>
<sequence>MSHLGVSAELPSCFHSKELSVHQLIGFHLFSWNGFSSRVLHEAINTSHILQLKMVTVAIYLRIFCAFLWVNSAFAFPEQGKWDLVLSKRLTYIPIPKSLYEGFSIFVQVTCDPAQTQPANKPEVRVNISWSLRELKCWQEYVSYSYLLQDERFPLRNNVTQIDSPVYTSVCSNDRHIVIPEIKFAASKDVPPAPSRRSVGPLNNEQRPVFTVSKDGLYIFIIRIEPGERESARTTGELDALGDYTASVHLQIRRPSGYLSAVDWPLLPFYGAMCLVYVLLGIVWLTVSFLQWRDLLRIQFWIGGVILLGMLEKAMFYGEYQSINSTGVSVKGMVLLAEWVSCGKRTLARMLVIIVSLGFGIVKPRLGPMLHRVVGTGVLYLVLACVESFLRIMHTKNDPSNQILVASIPLAVLDSAICWWIFTSLVQTTRTLRLRRNMVKLSLYRHFTNTLIFAVLASVVFMLYSIKVHRFADCLTDWKELWVDDAFWHVLFSTLLLVIMVLWRPTNNNQRYAFTPLLDNPEDEDDEEEEQFVSDAYGVKMRGARSSSPKPNAKSPTTDEENLRWVEDNIPAAIADAALPVLDSDEEIINTKFEVSKMQ</sequence>
<dbReference type="GO" id="GO:0042147">
    <property type="term" value="P:retrograde transport, endosome to Golgi"/>
    <property type="evidence" value="ECO:0007669"/>
    <property type="project" value="TreeGrafter"/>
</dbReference>
<evidence type="ECO:0000256" key="6">
    <source>
        <dbReference type="SAM" id="MobiDB-lite"/>
    </source>
</evidence>
<dbReference type="InterPro" id="IPR009637">
    <property type="entry name" value="GPR107/GPR108-like"/>
</dbReference>
<feature type="transmembrane region" description="Helical" evidence="7">
    <location>
        <begin position="267"/>
        <end position="286"/>
    </location>
</feature>
<keyword evidence="4 7" id="KW-1133">Transmembrane helix</keyword>
<keyword evidence="3" id="KW-0732">Signal</keyword>
<evidence type="ECO:0000313" key="9">
    <source>
        <dbReference type="EnsemblMetazoa" id="ENSAATROPP002712"/>
    </source>
</evidence>
<evidence type="ECO:0000256" key="2">
    <source>
        <dbReference type="ARBA" id="ARBA00022692"/>
    </source>
</evidence>
<feature type="transmembrane region" description="Helical" evidence="7">
    <location>
        <begin position="369"/>
        <end position="390"/>
    </location>
</feature>
<dbReference type="GO" id="GO:0005829">
    <property type="term" value="C:cytosol"/>
    <property type="evidence" value="ECO:0007669"/>
    <property type="project" value="GOC"/>
</dbReference>
<evidence type="ECO:0000256" key="7">
    <source>
        <dbReference type="SAM" id="Phobius"/>
    </source>
</evidence>